<organism evidence="2 3">
    <name type="scientific">Rotaria sordida</name>
    <dbReference type="NCBI Taxonomy" id="392033"/>
    <lineage>
        <taxon>Eukaryota</taxon>
        <taxon>Metazoa</taxon>
        <taxon>Spiralia</taxon>
        <taxon>Gnathifera</taxon>
        <taxon>Rotifera</taxon>
        <taxon>Eurotatoria</taxon>
        <taxon>Bdelloidea</taxon>
        <taxon>Philodinida</taxon>
        <taxon>Philodinidae</taxon>
        <taxon>Rotaria</taxon>
    </lineage>
</organism>
<protein>
    <submittedName>
        <fullName evidence="2">Uncharacterized protein</fullName>
    </submittedName>
</protein>
<feature type="coiled-coil region" evidence="1">
    <location>
        <begin position="28"/>
        <end position="97"/>
    </location>
</feature>
<dbReference type="EMBL" id="CAJOBE010006859">
    <property type="protein sequence ID" value="CAF4019344.1"/>
    <property type="molecule type" value="Genomic_DNA"/>
</dbReference>
<proteinExistence type="predicted"/>
<comment type="caution">
    <text evidence="2">The sequence shown here is derived from an EMBL/GenBank/DDBJ whole genome shotgun (WGS) entry which is preliminary data.</text>
</comment>
<dbReference type="Proteomes" id="UP000663874">
    <property type="component" value="Unassembled WGS sequence"/>
</dbReference>
<evidence type="ECO:0000313" key="3">
    <source>
        <dbReference type="Proteomes" id="UP000663874"/>
    </source>
</evidence>
<evidence type="ECO:0000256" key="1">
    <source>
        <dbReference type="SAM" id="Coils"/>
    </source>
</evidence>
<sequence>MCRQKPSHLTMHATTTNALRVIDPNQPWKKHQVDMKSLQEEIRQLKEKLTESQNANDKLNDLNLKLWNDLKQLGDYVNTLKKTIEDLQTKLNQQNELSFSSSSLKCVWNPMNGYGSGPKLTGLRLR</sequence>
<accession>A0A819PLM1</accession>
<reference evidence="2" key="1">
    <citation type="submission" date="2021-02" db="EMBL/GenBank/DDBJ databases">
        <authorList>
            <person name="Nowell W R."/>
        </authorList>
    </citation>
    <scope>NUCLEOTIDE SEQUENCE</scope>
</reference>
<dbReference type="AlphaFoldDB" id="A0A819PLM1"/>
<dbReference type="SUPFAM" id="SSF58100">
    <property type="entry name" value="Bacterial hemolysins"/>
    <property type="match status" value="1"/>
</dbReference>
<name>A0A819PLM1_9BILA</name>
<evidence type="ECO:0000313" key="2">
    <source>
        <dbReference type="EMBL" id="CAF4019344.1"/>
    </source>
</evidence>
<keyword evidence="1" id="KW-0175">Coiled coil</keyword>
<gene>
    <name evidence="2" type="ORF">FNK824_LOCUS26978</name>
</gene>